<name>A0ABR6FZC7_9BURK</name>
<dbReference type="EMBL" id="JACHVZ010000032">
    <property type="protein sequence ID" value="MBB2932797.1"/>
    <property type="molecule type" value="Genomic_DNA"/>
</dbReference>
<comment type="caution">
    <text evidence="1">The sequence shown here is derived from an EMBL/GenBank/DDBJ whole genome shotgun (WGS) entry which is preliminary data.</text>
</comment>
<gene>
    <name evidence="1" type="ORF">FHX59_007285</name>
</gene>
<dbReference type="RefSeq" id="WP_110388638.1">
    <property type="nucleotide sequence ID" value="NZ_JACHVZ010000032.1"/>
</dbReference>
<proteinExistence type="predicted"/>
<organism evidence="1 2">
    <name type="scientific">Paraburkholderia silvatlantica</name>
    <dbReference type="NCBI Taxonomy" id="321895"/>
    <lineage>
        <taxon>Bacteria</taxon>
        <taxon>Pseudomonadati</taxon>
        <taxon>Pseudomonadota</taxon>
        <taxon>Betaproteobacteria</taxon>
        <taxon>Burkholderiales</taxon>
        <taxon>Burkholderiaceae</taxon>
        <taxon>Paraburkholderia</taxon>
    </lineage>
</organism>
<keyword evidence="2" id="KW-1185">Reference proteome</keyword>
<dbReference type="Proteomes" id="UP000533533">
    <property type="component" value="Unassembled WGS sequence"/>
</dbReference>
<evidence type="ECO:0000313" key="1">
    <source>
        <dbReference type="EMBL" id="MBB2932797.1"/>
    </source>
</evidence>
<protein>
    <submittedName>
        <fullName evidence="1">Uncharacterized protein</fullName>
    </submittedName>
</protein>
<accession>A0ABR6FZC7</accession>
<sequence>MERLQNPTTLSTNPSIANAATVSLPGEQFSNATCADPTILMVGPEDIVNSVQSNCTADNLSLRLVMTKKLPKVPVVKWRLGVCSVPVRVRL</sequence>
<evidence type="ECO:0000313" key="2">
    <source>
        <dbReference type="Proteomes" id="UP000533533"/>
    </source>
</evidence>
<reference evidence="1 2" key="1">
    <citation type="submission" date="2020-08" db="EMBL/GenBank/DDBJ databases">
        <title>Genomic Encyclopedia of Type Strains, Phase IV (KMG-V): Genome sequencing to study the core and pangenomes of soil and plant-associated prokaryotes.</title>
        <authorList>
            <person name="Whitman W."/>
        </authorList>
    </citation>
    <scope>NUCLEOTIDE SEQUENCE [LARGE SCALE GENOMIC DNA]</scope>
    <source>
        <strain evidence="1 2">SRMrh-85</strain>
    </source>
</reference>